<feature type="domain" description="LRRCT" evidence="5">
    <location>
        <begin position="401"/>
        <end position="453"/>
    </location>
</feature>
<keyword evidence="3" id="KW-0677">Repeat</keyword>
<feature type="chain" id="PRO_5017454188" description="LRRCT domain-containing protein" evidence="4">
    <location>
        <begin position="22"/>
        <end position="520"/>
    </location>
</feature>
<dbReference type="AlphaFoldDB" id="H2LID0"/>
<evidence type="ECO:0000313" key="7">
    <source>
        <dbReference type="Proteomes" id="UP000001038"/>
    </source>
</evidence>
<dbReference type="SMART" id="SM00082">
    <property type="entry name" value="LRRCT"/>
    <property type="match status" value="1"/>
</dbReference>
<dbReference type="Gene3D" id="3.80.10.10">
    <property type="entry name" value="Ribonuclease Inhibitor"/>
    <property type="match status" value="2"/>
</dbReference>
<dbReference type="InterPro" id="IPR003591">
    <property type="entry name" value="Leu-rich_rpt_typical-subtyp"/>
</dbReference>
<evidence type="ECO:0000256" key="1">
    <source>
        <dbReference type="ARBA" id="ARBA00022614"/>
    </source>
</evidence>
<protein>
    <recommendedName>
        <fullName evidence="5">LRRCT domain-containing protein</fullName>
    </recommendedName>
</protein>
<dbReference type="GeneID" id="101157807"/>
<evidence type="ECO:0000256" key="3">
    <source>
        <dbReference type="ARBA" id="ARBA00022737"/>
    </source>
</evidence>
<evidence type="ECO:0000256" key="2">
    <source>
        <dbReference type="ARBA" id="ARBA00022729"/>
    </source>
</evidence>
<dbReference type="Proteomes" id="UP000001038">
    <property type="component" value="Chromosome 17"/>
</dbReference>
<keyword evidence="2 4" id="KW-0732">Signal</keyword>
<dbReference type="InterPro" id="IPR001611">
    <property type="entry name" value="Leu-rich_rpt"/>
</dbReference>
<keyword evidence="1" id="KW-0433">Leucine-rich repeat</keyword>
<dbReference type="GO" id="GO:0005886">
    <property type="term" value="C:plasma membrane"/>
    <property type="evidence" value="ECO:0000318"/>
    <property type="project" value="GO_Central"/>
</dbReference>
<name>H2LID0_ORYLA</name>
<proteinExistence type="predicted"/>
<dbReference type="KEGG" id="ola:101157807"/>
<dbReference type="FunCoup" id="H2LID0">
    <property type="interactions" value="1"/>
</dbReference>
<dbReference type="eggNOG" id="KOG4237">
    <property type="taxonomic scope" value="Eukaryota"/>
</dbReference>
<reference evidence="6 7" key="1">
    <citation type="journal article" date="2007" name="Nature">
        <title>The medaka draft genome and insights into vertebrate genome evolution.</title>
        <authorList>
            <person name="Kasahara M."/>
            <person name="Naruse K."/>
            <person name="Sasaki S."/>
            <person name="Nakatani Y."/>
            <person name="Qu W."/>
            <person name="Ahsan B."/>
            <person name="Yamada T."/>
            <person name="Nagayasu Y."/>
            <person name="Doi K."/>
            <person name="Kasai Y."/>
            <person name="Jindo T."/>
            <person name="Kobayashi D."/>
            <person name="Shimada A."/>
            <person name="Toyoda A."/>
            <person name="Kuroki Y."/>
            <person name="Fujiyama A."/>
            <person name="Sasaki T."/>
            <person name="Shimizu A."/>
            <person name="Asakawa S."/>
            <person name="Shimizu N."/>
            <person name="Hashimoto S."/>
            <person name="Yang J."/>
            <person name="Lee Y."/>
            <person name="Matsushima K."/>
            <person name="Sugano S."/>
            <person name="Sakaizumi M."/>
            <person name="Narita T."/>
            <person name="Ohishi K."/>
            <person name="Haga S."/>
            <person name="Ohta F."/>
            <person name="Nomoto H."/>
            <person name="Nogata K."/>
            <person name="Morishita T."/>
            <person name="Endo T."/>
            <person name="Shin-I T."/>
            <person name="Takeda H."/>
            <person name="Morishita S."/>
            <person name="Kohara Y."/>
        </authorList>
    </citation>
    <scope>NUCLEOTIDE SEQUENCE [LARGE SCALE GENOMIC DNA]</scope>
    <source>
        <strain evidence="6 7">Hd-rR</strain>
    </source>
</reference>
<dbReference type="OrthoDB" id="6363818at2759"/>
<dbReference type="PANTHER" id="PTHR24373:SF387">
    <property type="entry name" value="LEUCINE-RICH REPEATS AND IMMUNOGLOBULIN-LIKE DOMAINS PROTEIN SMA-10"/>
    <property type="match status" value="1"/>
</dbReference>
<dbReference type="InterPro" id="IPR000483">
    <property type="entry name" value="Cys-rich_flank_reg_C"/>
</dbReference>
<dbReference type="InterPro" id="IPR050328">
    <property type="entry name" value="Dev_Immune_Receptor"/>
</dbReference>
<dbReference type="Pfam" id="PF13855">
    <property type="entry name" value="LRR_8"/>
    <property type="match status" value="3"/>
</dbReference>
<dbReference type="GeneTree" id="ENSGT00940000166731"/>
<evidence type="ECO:0000259" key="5">
    <source>
        <dbReference type="SMART" id="SM00082"/>
    </source>
</evidence>
<dbReference type="InParanoid" id="H2LID0"/>
<dbReference type="HOGENOM" id="CLU_1536039_0_0_1"/>
<gene>
    <name evidence="6" type="primary">zgc:153913</name>
</gene>
<dbReference type="FunFam" id="3.80.10.10:FF:001164">
    <property type="entry name" value="GH01279p"/>
    <property type="match status" value="1"/>
</dbReference>
<dbReference type="STRING" id="8090.ENSORLP00000005752"/>
<reference evidence="6" key="2">
    <citation type="submission" date="2025-08" db="UniProtKB">
        <authorList>
            <consortium name="Ensembl"/>
        </authorList>
    </citation>
    <scope>IDENTIFICATION</scope>
    <source>
        <strain evidence="6">Hd-rR</strain>
    </source>
</reference>
<reference evidence="6" key="3">
    <citation type="submission" date="2025-09" db="UniProtKB">
        <authorList>
            <consortium name="Ensembl"/>
        </authorList>
    </citation>
    <scope>IDENTIFICATION</scope>
    <source>
        <strain evidence="6">Hd-rR</strain>
    </source>
</reference>
<dbReference type="PANTHER" id="PTHR24373">
    <property type="entry name" value="SLIT RELATED LEUCINE-RICH REPEAT NEURONAL PROTEIN"/>
    <property type="match status" value="1"/>
</dbReference>
<dbReference type="FunFam" id="3.80.10.10:FF:001360">
    <property type="entry name" value="Uncharacterized protein"/>
    <property type="match status" value="1"/>
</dbReference>
<organism evidence="6 7">
    <name type="scientific">Oryzias latipes</name>
    <name type="common">Japanese rice fish</name>
    <name type="synonym">Japanese killifish</name>
    <dbReference type="NCBI Taxonomy" id="8090"/>
    <lineage>
        <taxon>Eukaryota</taxon>
        <taxon>Metazoa</taxon>
        <taxon>Chordata</taxon>
        <taxon>Craniata</taxon>
        <taxon>Vertebrata</taxon>
        <taxon>Euteleostomi</taxon>
        <taxon>Actinopterygii</taxon>
        <taxon>Neopterygii</taxon>
        <taxon>Teleostei</taxon>
        <taxon>Neoteleostei</taxon>
        <taxon>Acanthomorphata</taxon>
        <taxon>Ovalentaria</taxon>
        <taxon>Atherinomorphae</taxon>
        <taxon>Beloniformes</taxon>
        <taxon>Adrianichthyidae</taxon>
        <taxon>Oryziinae</taxon>
        <taxon>Oryzias</taxon>
    </lineage>
</organism>
<dbReference type="Ensembl" id="ENSORLT00000005753.2">
    <property type="protein sequence ID" value="ENSORLP00000005752.2"/>
    <property type="gene ID" value="ENSORLG00000004575.2"/>
</dbReference>
<sequence>MAKEWLLALLLMLLAHQETRGERLASCPDWCQCFTPAQMLCADPRMADLPRNVSAEVREVIVMTSAVRYLFTNTFQDSPHLTKLVFLNNDLRSVHSRALETLTELQELEISGNPLLELLLPGTFSKQERLLHLKLNFNKFAIVPPVIFDSLKQLETLQMRSNNISSLSPFLFMNLQKLQVLDLSHNNLLEVTKDTFAGLLNLQILRINSNCLSNLTADIFHSVSQLSELHLEGNKITELKEGTFQVLTKLKVLNLRRNFLSVFTDGVFGSEISPLTELNLQDNMLTEVSPLSRLSSVTHLILSFNQLTSLQENLLRNNTALENLDLSGNQITMVPETIFNDLVSIRTISFHKNNLSQVDASLFRDQAFIQRLDLSENQLKTLTVGFFDHFFPVHTVRLHGNPWKCDCHLWYLHDQLLNSSRKVEMLNRIQCESPQFLRKRPVVSVDKQELLCHLSASGTEGSRCSLQESDETMTIRCKVDRCSQKTVKVQFQDEEGSFQEFILKNESAVSHCRNETTALK</sequence>
<dbReference type="SUPFAM" id="SSF52058">
    <property type="entry name" value="L domain-like"/>
    <property type="match status" value="1"/>
</dbReference>
<dbReference type="SMART" id="SM00365">
    <property type="entry name" value="LRR_SD22"/>
    <property type="match status" value="6"/>
</dbReference>
<dbReference type="PROSITE" id="PS51450">
    <property type="entry name" value="LRR"/>
    <property type="match status" value="4"/>
</dbReference>
<evidence type="ECO:0000313" key="6">
    <source>
        <dbReference type="Ensembl" id="ENSORLP00000005752.2"/>
    </source>
</evidence>
<dbReference type="Bgee" id="ENSORLG00000004575">
    <property type="expression patterns" value="Expressed in liver and 5 other cell types or tissues"/>
</dbReference>
<dbReference type="InterPro" id="IPR032675">
    <property type="entry name" value="LRR_dom_sf"/>
</dbReference>
<accession>H2LID0</accession>
<evidence type="ECO:0000256" key="4">
    <source>
        <dbReference type="SAM" id="SignalP"/>
    </source>
</evidence>
<keyword evidence="7" id="KW-1185">Reference proteome</keyword>
<feature type="signal peptide" evidence="4">
    <location>
        <begin position="1"/>
        <end position="21"/>
    </location>
</feature>
<dbReference type="SMART" id="SM00369">
    <property type="entry name" value="LRR_TYP"/>
    <property type="match status" value="11"/>
</dbReference>